<sequence length="124" mass="13451">MGLAPQPPFMVGDLTGYGDAGGGADQPLVVAIHEERAITSRPRALPVPVVLDRSPVEDPPEGHRSYAQDLKVVLDVDPLKVDLGQHQPTRVLLTQHRPMMTRSPASTPWKAIGGTQKQVRHLLT</sequence>
<reference evidence="1 2" key="1">
    <citation type="submission" date="2019-09" db="EMBL/GenBank/DDBJ databases">
        <title>Draft genome sequence of the Ebosin-producing strain Streptomyces sp. 139.</title>
        <authorList>
            <person name="Ai L."/>
            <person name="Geng M."/>
            <person name="Ma M."/>
            <person name="Bai L."/>
        </authorList>
    </citation>
    <scope>NUCLEOTIDE SEQUENCE [LARGE SCALE GENOMIC DNA]</scope>
    <source>
        <strain evidence="1 2">139</strain>
    </source>
</reference>
<evidence type="ECO:0000313" key="2">
    <source>
        <dbReference type="Proteomes" id="UP000324308"/>
    </source>
</evidence>
<organism evidence="1 2">
    <name type="scientific">Streptomyces tendae</name>
    <dbReference type="NCBI Taxonomy" id="1932"/>
    <lineage>
        <taxon>Bacteria</taxon>
        <taxon>Bacillati</taxon>
        <taxon>Actinomycetota</taxon>
        <taxon>Actinomycetes</taxon>
        <taxon>Kitasatosporales</taxon>
        <taxon>Streptomycetaceae</taxon>
        <taxon>Streptomyces</taxon>
    </lineage>
</organism>
<proteinExistence type="predicted"/>
<protein>
    <submittedName>
        <fullName evidence="1">Uncharacterized protein</fullName>
    </submittedName>
</protein>
<dbReference type="EMBL" id="CP043959">
    <property type="protein sequence ID" value="QER84689.1"/>
    <property type="molecule type" value="Genomic_DNA"/>
</dbReference>
<dbReference type="Proteomes" id="UP000324308">
    <property type="component" value="Chromosome"/>
</dbReference>
<keyword evidence="2" id="KW-1185">Reference proteome</keyword>
<name>A0ABX5ZJ48_STRTE</name>
<accession>A0ABX5ZJ48</accession>
<evidence type="ECO:0000313" key="1">
    <source>
        <dbReference type="EMBL" id="QER84689.1"/>
    </source>
</evidence>
<dbReference type="RefSeq" id="WP_150151285.1">
    <property type="nucleotide sequence ID" value="NZ_CP043959.1"/>
</dbReference>
<gene>
    <name evidence="1" type="ORF">F3L20_01360</name>
</gene>